<keyword evidence="2" id="KW-1185">Reference proteome</keyword>
<proteinExistence type="predicted"/>
<evidence type="ECO:0000313" key="1">
    <source>
        <dbReference type="EMBL" id="OLF04711.1"/>
    </source>
</evidence>
<dbReference type="RefSeq" id="WP_075138224.1">
    <property type="nucleotide sequence ID" value="NZ_MSIF01000039.1"/>
</dbReference>
<protein>
    <recommendedName>
        <fullName evidence="3">YD repeat-containing protein</fullName>
    </recommendedName>
</protein>
<dbReference type="AlphaFoldDB" id="A0A7Z1AUY3"/>
<name>A0A7Z1AUY3_9PSEU</name>
<accession>A0A7Z1AUY3</accession>
<evidence type="ECO:0000313" key="2">
    <source>
        <dbReference type="Proteomes" id="UP000185696"/>
    </source>
</evidence>
<dbReference type="EMBL" id="MSIF01000039">
    <property type="protein sequence ID" value="OLF04711.1"/>
    <property type="molecule type" value="Genomic_DNA"/>
</dbReference>
<dbReference type="Proteomes" id="UP000185696">
    <property type="component" value="Unassembled WGS sequence"/>
</dbReference>
<sequence>MRYIVRTPEGDIYSDHTRLDICRFEADVLGVGSTIEQWDAPGEVLHRVTEESLADDYDLFND</sequence>
<gene>
    <name evidence="1" type="ORF">BLA60_39510</name>
</gene>
<evidence type="ECO:0008006" key="3">
    <source>
        <dbReference type="Google" id="ProtNLM"/>
    </source>
</evidence>
<reference evidence="1 2" key="1">
    <citation type="submission" date="2016-12" db="EMBL/GenBank/DDBJ databases">
        <title>The draft genome sequence of Actinophytocola xinjiangensis.</title>
        <authorList>
            <person name="Wang W."/>
            <person name="Yuan L."/>
        </authorList>
    </citation>
    <scope>NUCLEOTIDE SEQUENCE [LARGE SCALE GENOMIC DNA]</scope>
    <source>
        <strain evidence="1 2">CGMCC 4.4663</strain>
    </source>
</reference>
<organism evidence="1 2">
    <name type="scientific">Actinophytocola xinjiangensis</name>
    <dbReference type="NCBI Taxonomy" id="485602"/>
    <lineage>
        <taxon>Bacteria</taxon>
        <taxon>Bacillati</taxon>
        <taxon>Actinomycetota</taxon>
        <taxon>Actinomycetes</taxon>
        <taxon>Pseudonocardiales</taxon>
        <taxon>Pseudonocardiaceae</taxon>
    </lineage>
</organism>
<comment type="caution">
    <text evidence="1">The sequence shown here is derived from an EMBL/GenBank/DDBJ whole genome shotgun (WGS) entry which is preliminary data.</text>
</comment>